<dbReference type="InterPro" id="IPR011763">
    <property type="entry name" value="COA_CT_C"/>
</dbReference>
<name>A0AAE0RT79_9BIVA</name>
<dbReference type="GO" id="GO:0004485">
    <property type="term" value="F:methylcrotonoyl-CoA carboxylase activity"/>
    <property type="evidence" value="ECO:0007669"/>
    <property type="project" value="UniProtKB-EC"/>
</dbReference>
<comment type="catalytic activity">
    <reaction evidence="6">
        <text>3-methylbut-2-enoyl-CoA + hydrogencarbonate + ATP = 3-methyl-(2E)-glutaconyl-CoA + ADP + phosphate + H(+)</text>
        <dbReference type="Rhea" id="RHEA:13589"/>
        <dbReference type="ChEBI" id="CHEBI:15378"/>
        <dbReference type="ChEBI" id="CHEBI:17544"/>
        <dbReference type="ChEBI" id="CHEBI:30616"/>
        <dbReference type="ChEBI" id="CHEBI:43474"/>
        <dbReference type="ChEBI" id="CHEBI:57344"/>
        <dbReference type="ChEBI" id="CHEBI:57346"/>
        <dbReference type="ChEBI" id="CHEBI:456216"/>
        <dbReference type="EC" id="6.4.1.4"/>
    </reaction>
</comment>
<dbReference type="PROSITE" id="PS50989">
    <property type="entry name" value="COA_CT_CTER"/>
    <property type="match status" value="1"/>
</dbReference>
<evidence type="ECO:0000256" key="6">
    <source>
        <dbReference type="ARBA" id="ARBA00052347"/>
    </source>
</evidence>
<evidence type="ECO:0000256" key="3">
    <source>
        <dbReference type="ARBA" id="ARBA00031109"/>
    </source>
</evidence>
<comment type="pathway">
    <text evidence="1">Amino-acid degradation; L-leucine degradation; (S)-3-hydroxy-3-methylglutaryl-CoA from 3-isovaleryl-CoA: step 2/3.</text>
</comment>
<evidence type="ECO:0000256" key="5">
    <source>
        <dbReference type="ARBA" id="ARBA00031404"/>
    </source>
</evidence>
<dbReference type="GO" id="GO:0006552">
    <property type="term" value="P:L-leucine catabolic process"/>
    <property type="evidence" value="ECO:0007669"/>
    <property type="project" value="TreeGrafter"/>
</dbReference>
<keyword evidence="10" id="KW-1185">Reference proteome</keyword>
<gene>
    <name evidence="9" type="ORF">CHS0354_022146</name>
</gene>
<dbReference type="Gene3D" id="3.90.226.10">
    <property type="entry name" value="2-enoyl-CoA Hydratase, Chain A, domain 1"/>
    <property type="match status" value="2"/>
</dbReference>
<dbReference type="GO" id="GO:0005739">
    <property type="term" value="C:mitochondrion"/>
    <property type="evidence" value="ECO:0007669"/>
    <property type="project" value="TreeGrafter"/>
</dbReference>
<dbReference type="InterPro" id="IPR029045">
    <property type="entry name" value="ClpP/crotonase-like_dom_sf"/>
</dbReference>
<protein>
    <recommendedName>
        <fullName evidence="2">methylcrotonoyl-CoA carboxylase</fullName>
        <ecNumber evidence="2">6.4.1.4</ecNumber>
    </recommendedName>
    <alternativeName>
        <fullName evidence="5">3-methylcrotonyl-CoA carboxylase 2</fullName>
    </alternativeName>
    <alternativeName>
        <fullName evidence="3">3-methylcrotonyl-CoA carboxylase non-biotin-containing subunit</fullName>
    </alternativeName>
    <alternativeName>
        <fullName evidence="4">3-methylcrotonyl-CoA:carbon dioxide ligase subunit beta</fullName>
    </alternativeName>
</protein>
<dbReference type="PROSITE" id="PS50980">
    <property type="entry name" value="COA_CT_NTER"/>
    <property type="match status" value="1"/>
</dbReference>
<dbReference type="FunFam" id="3.90.226.10:FF:000046">
    <property type="entry name" value="Geranyl-CoA carboxylase beta subunit"/>
    <property type="match status" value="1"/>
</dbReference>
<evidence type="ECO:0000256" key="1">
    <source>
        <dbReference type="ARBA" id="ARBA00025711"/>
    </source>
</evidence>
<evidence type="ECO:0000256" key="4">
    <source>
        <dbReference type="ARBA" id="ARBA00031237"/>
    </source>
</evidence>
<organism evidence="9 10">
    <name type="scientific">Potamilus streckersoni</name>
    <dbReference type="NCBI Taxonomy" id="2493646"/>
    <lineage>
        <taxon>Eukaryota</taxon>
        <taxon>Metazoa</taxon>
        <taxon>Spiralia</taxon>
        <taxon>Lophotrochozoa</taxon>
        <taxon>Mollusca</taxon>
        <taxon>Bivalvia</taxon>
        <taxon>Autobranchia</taxon>
        <taxon>Heteroconchia</taxon>
        <taxon>Palaeoheterodonta</taxon>
        <taxon>Unionida</taxon>
        <taxon>Unionoidea</taxon>
        <taxon>Unionidae</taxon>
        <taxon>Ambleminae</taxon>
        <taxon>Lampsilini</taxon>
        <taxon>Potamilus</taxon>
    </lineage>
</organism>
<evidence type="ECO:0000313" key="10">
    <source>
        <dbReference type="Proteomes" id="UP001195483"/>
    </source>
</evidence>
<feature type="domain" description="CoA carboxyltransferase C-terminal" evidence="8">
    <location>
        <begin position="320"/>
        <end position="576"/>
    </location>
</feature>
<dbReference type="EC" id="6.4.1.4" evidence="2"/>
<dbReference type="EMBL" id="JAEAOA010001340">
    <property type="protein sequence ID" value="KAK3579126.1"/>
    <property type="molecule type" value="Genomic_DNA"/>
</dbReference>
<evidence type="ECO:0000256" key="2">
    <source>
        <dbReference type="ARBA" id="ARBA00026116"/>
    </source>
</evidence>
<feature type="domain" description="CoA carboxyltransferase N-terminal" evidence="7">
    <location>
        <begin position="64"/>
        <end position="321"/>
    </location>
</feature>
<reference evidence="9" key="1">
    <citation type="journal article" date="2021" name="Genome Biol. Evol.">
        <title>A High-Quality Reference Genome for a Parasitic Bivalve with Doubly Uniparental Inheritance (Bivalvia: Unionida).</title>
        <authorList>
            <person name="Smith C.H."/>
        </authorList>
    </citation>
    <scope>NUCLEOTIDE SEQUENCE</scope>
    <source>
        <strain evidence="9">CHS0354</strain>
    </source>
</reference>
<sequence length="576" mass="62500">MNTFRVLVINSFAKTFQTSCMKCVGSHKRHVFGTIQQRKSKPFPVLDGKVDTSAASFQENAAVMEKFIGNYRKMLAMAQAGGGEKAIERHKVRNKKFLATDRVRLLLDEEDSFLELAPLAGLGMEYGDVARAGVYTGIGKINNKYCMIIANDGTVKGGTVYPITLKKQLRAQEIAEQNRIPCVYVVDSGGAFLPLQAEIFPDKNHGGRSFYNEAIMSAKGIPQVAIVCGNCTAGGAYVPTMTSEAVIIHKIGTIFLGGPPLVKAATGEIVSAEELGGAKMHCSVSGCTDYYAETEEVGFEIGRDIIEGLNLPGHPGPQREPQLPLYDPTELNGLIPARNQHQMDIHKVISRIVDDSRFHEFKKTYGPSLVTGLAHIHGFLTGIVGNKGEITGPAAAKGAHFIQMCCERGIPLIFLQNSAESVAEPTANSGESFGNCLREHAKMMAAVSCAQVPKITVIIGNSIGPSNFLMGGRCMSPNFLFTWPNAVIGLSNTESLVQQISQEKIPKNLNHSEQLALESKIREICQREMSAAYSSTRLLDDGMILPQDTRQVLGKCLDITSAYLKPVASSYPVIRM</sequence>
<reference evidence="9" key="2">
    <citation type="journal article" date="2021" name="Genome Biol. Evol.">
        <title>Developing a high-quality reference genome for a parasitic bivalve with doubly uniparental inheritance (Bivalvia: Unionida).</title>
        <authorList>
            <person name="Smith C.H."/>
        </authorList>
    </citation>
    <scope>NUCLEOTIDE SEQUENCE</scope>
    <source>
        <strain evidence="9">CHS0354</strain>
        <tissue evidence="9">Mantle</tissue>
    </source>
</reference>
<dbReference type="AlphaFoldDB" id="A0AAE0RT79"/>
<comment type="caution">
    <text evidence="9">The sequence shown here is derived from an EMBL/GenBank/DDBJ whole genome shotgun (WGS) entry which is preliminary data.</text>
</comment>
<dbReference type="Pfam" id="PF01039">
    <property type="entry name" value="Carboxyl_trans"/>
    <property type="match status" value="1"/>
</dbReference>
<dbReference type="PANTHER" id="PTHR22855">
    <property type="entry name" value="ACETYL, PROPIONYL, PYRUVATE, AND GLUTACONYL CARBOXYLASE-RELATED"/>
    <property type="match status" value="1"/>
</dbReference>
<dbReference type="InterPro" id="IPR011762">
    <property type="entry name" value="COA_CT_N"/>
</dbReference>
<reference evidence="9" key="3">
    <citation type="submission" date="2023-05" db="EMBL/GenBank/DDBJ databases">
        <authorList>
            <person name="Smith C.H."/>
        </authorList>
    </citation>
    <scope>NUCLEOTIDE SEQUENCE</scope>
    <source>
        <strain evidence="9">CHS0354</strain>
        <tissue evidence="9">Mantle</tissue>
    </source>
</reference>
<proteinExistence type="predicted"/>
<evidence type="ECO:0000259" key="8">
    <source>
        <dbReference type="PROSITE" id="PS50989"/>
    </source>
</evidence>
<dbReference type="PANTHER" id="PTHR22855:SF47">
    <property type="entry name" value="METHYLCROTONOYL-COA CARBOXYLASE"/>
    <property type="match status" value="1"/>
</dbReference>
<evidence type="ECO:0000313" key="9">
    <source>
        <dbReference type="EMBL" id="KAK3579126.1"/>
    </source>
</evidence>
<dbReference type="Proteomes" id="UP001195483">
    <property type="component" value="Unassembled WGS sequence"/>
</dbReference>
<dbReference type="SUPFAM" id="SSF52096">
    <property type="entry name" value="ClpP/crotonase"/>
    <property type="match status" value="2"/>
</dbReference>
<accession>A0AAE0RT79</accession>
<evidence type="ECO:0000259" key="7">
    <source>
        <dbReference type="PROSITE" id="PS50980"/>
    </source>
</evidence>
<dbReference type="GO" id="GO:1905202">
    <property type="term" value="C:methylcrotonoyl-CoA carboxylase complex"/>
    <property type="evidence" value="ECO:0007669"/>
    <property type="project" value="TreeGrafter"/>
</dbReference>
<dbReference type="InterPro" id="IPR045190">
    <property type="entry name" value="MCCB/AccD1-like"/>
</dbReference>
<dbReference type="InterPro" id="IPR034733">
    <property type="entry name" value="AcCoA_carboxyl_beta"/>
</dbReference>